<feature type="domain" description="DUF559" evidence="1">
    <location>
        <begin position="11"/>
        <end position="114"/>
    </location>
</feature>
<dbReference type="SUPFAM" id="SSF52980">
    <property type="entry name" value="Restriction endonuclease-like"/>
    <property type="match status" value="1"/>
</dbReference>
<dbReference type="CDD" id="cd01038">
    <property type="entry name" value="Endonuclease_DUF559"/>
    <property type="match status" value="1"/>
</dbReference>
<comment type="caution">
    <text evidence="2">The sequence shown here is derived from an EMBL/GenBank/DDBJ whole genome shotgun (WGS) entry which is preliminary data.</text>
</comment>
<dbReference type="Gene3D" id="3.40.960.10">
    <property type="entry name" value="VSR Endonuclease"/>
    <property type="match status" value="1"/>
</dbReference>
<dbReference type="PANTHER" id="PTHR38590">
    <property type="entry name" value="BLL0828 PROTEIN"/>
    <property type="match status" value="1"/>
</dbReference>
<dbReference type="InterPro" id="IPR007569">
    <property type="entry name" value="DUF559"/>
</dbReference>
<evidence type="ECO:0000259" key="1">
    <source>
        <dbReference type="Pfam" id="PF04480"/>
    </source>
</evidence>
<dbReference type="AlphaFoldDB" id="A0A1G2UZD7"/>
<protein>
    <recommendedName>
        <fullName evidence="1">DUF559 domain-containing protein</fullName>
    </recommendedName>
</protein>
<reference evidence="2 3" key="1">
    <citation type="journal article" date="2016" name="Nat. Commun.">
        <title>Thousands of microbial genomes shed light on interconnected biogeochemical processes in an aquifer system.</title>
        <authorList>
            <person name="Anantharaman K."/>
            <person name="Brown C.T."/>
            <person name="Hug L.A."/>
            <person name="Sharon I."/>
            <person name="Castelle C.J."/>
            <person name="Probst A.J."/>
            <person name="Thomas B.C."/>
            <person name="Singh A."/>
            <person name="Wilkins M.J."/>
            <person name="Karaoz U."/>
            <person name="Brodie E.L."/>
            <person name="Williams K.H."/>
            <person name="Hubbard S.S."/>
            <person name="Banfield J.F."/>
        </authorList>
    </citation>
    <scope>NUCLEOTIDE SEQUENCE [LARGE SCALE GENOMIC DNA]</scope>
</reference>
<evidence type="ECO:0000313" key="3">
    <source>
        <dbReference type="Proteomes" id="UP000177697"/>
    </source>
</evidence>
<sequence length="117" mass="14677">MKVHNLNKYIDRRKELRREQTPQEEKLWWYLKDRRLLGFKFRRQTSIGGYILDFYCAEKRLIIEIDGEIHNKNDNREYDKIRDKFFKELDYKVLRFKNKQVDEDMNKVIKIIEENFK</sequence>
<dbReference type="InterPro" id="IPR047216">
    <property type="entry name" value="Endonuclease_DUF559_bact"/>
</dbReference>
<dbReference type="EMBL" id="MHWW01000013">
    <property type="protein sequence ID" value="OHB14739.1"/>
    <property type="molecule type" value="Genomic_DNA"/>
</dbReference>
<name>A0A1G2UZD7_9BACT</name>
<organism evidence="2 3">
    <name type="scientific">Candidatus Zambryskibacteria bacterium RIFOXYC1_FULL_39_10</name>
    <dbReference type="NCBI Taxonomy" id="1802779"/>
    <lineage>
        <taxon>Bacteria</taxon>
        <taxon>Candidatus Zambryskiibacteriota</taxon>
    </lineage>
</organism>
<dbReference type="PANTHER" id="PTHR38590:SF1">
    <property type="entry name" value="BLL0828 PROTEIN"/>
    <property type="match status" value="1"/>
</dbReference>
<dbReference type="Pfam" id="PF04480">
    <property type="entry name" value="DUF559"/>
    <property type="match status" value="1"/>
</dbReference>
<proteinExistence type="predicted"/>
<accession>A0A1G2UZD7</accession>
<dbReference type="Proteomes" id="UP000177697">
    <property type="component" value="Unassembled WGS sequence"/>
</dbReference>
<gene>
    <name evidence="2" type="ORF">A2431_00175</name>
</gene>
<evidence type="ECO:0000313" key="2">
    <source>
        <dbReference type="EMBL" id="OHB14739.1"/>
    </source>
</evidence>
<dbReference type="InterPro" id="IPR011335">
    <property type="entry name" value="Restrct_endonuc-II-like"/>
</dbReference>